<keyword evidence="7" id="KW-1185">Reference proteome</keyword>
<evidence type="ECO:0000256" key="3">
    <source>
        <dbReference type="ARBA" id="ARBA00022827"/>
    </source>
</evidence>
<dbReference type="AlphaFoldDB" id="A0A1M6EAV5"/>
<dbReference type="SUPFAM" id="SSF55103">
    <property type="entry name" value="FAD-linked oxidases, C-terminal domain"/>
    <property type="match status" value="1"/>
</dbReference>
<dbReference type="InterPro" id="IPR006094">
    <property type="entry name" value="Oxid_FAD_bind_N"/>
</dbReference>
<evidence type="ECO:0000256" key="2">
    <source>
        <dbReference type="ARBA" id="ARBA00022630"/>
    </source>
</evidence>
<keyword evidence="3" id="KW-0274">FAD</keyword>
<proteinExistence type="predicted"/>
<dbReference type="InterPro" id="IPR016166">
    <property type="entry name" value="FAD-bd_PCMH"/>
</dbReference>
<dbReference type="SUPFAM" id="SSF56176">
    <property type="entry name" value="FAD-binding/transporter-associated domain-like"/>
    <property type="match status" value="1"/>
</dbReference>
<dbReference type="RefSeq" id="WP_245832827.1">
    <property type="nucleotide sequence ID" value="NZ_FQZK01000002.1"/>
</dbReference>
<dbReference type="Proteomes" id="UP000184452">
    <property type="component" value="Unassembled WGS sequence"/>
</dbReference>
<keyword evidence="2" id="KW-0285">Flavoprotein</keyword>
<dbReference type="Gene3D" id="3.30.70.2740">
    <property type="match status" value="1"/>
</dbReference>
<sequence>MPETAHPIPAAVAALVPRLREICGGDGVLTDASRRRVYDTDGITHHREVPGVVVLPTTAAQVAAVVGLCAGSGVPFVPRGAGTGLSGGALPHPEGVLLATSRMRRIVEVDPDNECAVVEPGVTNLDVSRAAAPYGYYYAPDPSSQQVCSVGGNVAENSGGAHCLKYGFTVNHVRGLDVVTPDGVLTRLGGKAPDSPGHDLIGAFIGSEGTLGIATRVTVGLTRLPERTVTLLSAFTSMDAGGRAVSDVIAAGVLPSAIEMMDALAIEAAEAAVACDYPAGAAAVLIVELDGPAAEVRSQVAEVTRLCAAAGAFETRTAADADERSRIWKGRKSAFAAVGRISPSYIVQDGVVPRTALPEVLRRIDELSRESGIRVANVFHAGDGNLHPLVLFDDGEPGAGERAEAVSGAILDLCVEHGGSLTGEHGVGVDKACKMPRMYSPDDLATFDLFRGALDPRGIANPYKLLPTPRLCGEVPGVRTGVHPLVESGEAEQF</sequence>
<organism evidence="6 7">
    <name type="scientific">Nocardiopsis flavescens</name>
    <dbReference type="NCBI Taxonomy" id="758803"/>
    <lineage>
        <taxon>Bacteria</taxon>
        <taxon>Bacillati</taxon>
        <taxon>Actinomycetota</taxon>
        <taxon>Actinomycetes</taxon>
        <taxon>Streptosporangiales</taxon>
        <taxon>Nocardiopsidaceae</taxon>
        <taxon>Nocardiopsis</taxon>
    </lineage>
</organism>
<reference evidence="6 7" key="1">
    <citation type="submission" date="2016-11" db="EMBL/GenBank/DDBJ databases">
        <authorList>
            <person name="Jaros S."/>
            <person name="Januszkiewicz K."/>
            <person name="Wedrychowicz H."/>
        </authorList>
    </citation>
    <scope>NUCLEOTIDE SEQUENCE [LARGE SCALE GENOMIC DNA]</scope>
    <source>
        <strain evidence="6 7">CGMCC 4.5723</strain>
    </source>
</reference>
<dbReference type="InterPro" id="IPR016164">
    <property type="entry name" value="FAD-linked_Oxase-like_C"/>
</dbReference>
<dbReference type="InterPro" id="IPR036318">
    <property type="entry name" value="FAD-bd_PCMH-like_sf"/>
</dbReference>
<dbReference type="GO" id="GO:0016491">
    <property type="term" value="F:oxidoreductase activity"/>
    <property type="evidence" value="ECO:0007669"/>
    <property type="project" value="UniProtKB-KW"/>
</dbReference>
<dbReference type="Gene3D" id="1.10.45.10">
    <property type="entry name" value="Vanillyl-alcohol Oxidase, Chain A, domain 4"/>
    <property type="match status" value="1"/>
</dbReference>
<gene>
    <name evidence="6" type="ORF">SAMN05421803_102215</name>
</gene>
<dbReference type="Pfam" id="PF01565">
    <property type="entry name" value="FAD_binding_4"/>
    <property type="match status" value="1"/>
</dbReference>
<evidence type="ECO:0000259" key="5">
    <source>
        <dbReference type="PROSITE" id="PS51387"/>
    </source>
</evidence>
<dbReference type="GO" id="GO:0071949">
    <property type="term" value="F:FAD binding"/>
    <property type="evidence" value="ECO:0007669"/>
    <property type="project" value="InterPro"/>
</dbReference>
<evidence type="ECO:0000256" key="4">
    <source>
        <dbReference type="ARBA" id="ARBA00023002"/>
    </source>
</evidence>
<evidence type="ECO:0000313" key="6">
    <source>
        <dbReference type="EMBL" id="SHI82418.1"/>
    </source>
</evidence>
<dbReference type="PANTHER" id="PTHR42934:SF1">
    <property type="entry name" value="GLYCOLATE OXIDASE SUBUNIT GLCD"/>
    <property type="match status" value="1"/>
</dbReference>
<comment type="cofactor">
    <cofactor evidence="1">
        <name>FAD</name>
        <dbReference type="ChEBI" id="CHEBI:57692"/>
    </cofactor>
</comment>
<dbReference type="InterPro" id="IPR016171">
    <property type="entry name" value="Vanillyl_alc_oxidase_C-sub2"/>
</dbReference>
<dbReference type="Pfam" id="PF02913">
    <property type="entry name" value="FAD-oxidase_C"/>
    <property type="match status" value="1"/>
</dbReference>
<name>A0A1M6EAV5_9ACTN</name>
<evidence type="ECO:0000256" key="1">
    <source>
        <dbReference type="ARBA" id="ARBA00001974"/>
    </source>
</evidence>
<evidence type="ECO:0000313" key="7">
    <source>
        <dbReference type="Proteomes" id="UP000184452"/>
    </source>
</evidence>
<dbReference type="Gene3D" id="3.30.465.10">
    <property type="match status" value="1"/>
</dbReference>
<keyword evidence="4" id="KW-0560">Oxidoreductase</keyword>
<accession>A0A1M6EAV5</accession>
<protein>
    <submittedName>
        <fullName evidence="6">Glycolate oxidase</fullName>
    </submittedName>
</protein>
<dbReference type="InterPro" id="IPR016169">
    <property type="entry name" value="FAD-bd_PCMH_sub2"/>
</dbReference>
<dbReference type="InterPro" id="IPR004113">
    <property type="entry name" value="FAD-bd_oxidored_4_C"/>
</dbReference>
<dbReference type="PANTHER" id="PTHR42934">
    <property type="entry name" value="GLYCOLATE OXIDASE SUBUNIT GLCD"/>
    <property type="match status" value="1"/>
</dbReference>
<dbReference type="PROSITE" id="PS51387">
    <property type="entry name" value="FAD_PCMH"/>
    <property type="match status" value="1"/>
</dbReference>
<dbReference type="InterPro" id="IPR051914">
    <property type="entry name" value="FAD-linked_OxidoTrans_Type4"/>
</dbReference>
<dbReference type="STRING" id="758803.SAMN05421803_102215"/>
<dbReference type="EMBL" id="FQZK01000002">
    <property type="protein sequence ID" value="SHI82418.1"/>
    <property type="molecule type" value="Genomic_DNA"/>
</dbReference>
<feature type="domain" description="FAD-binding PCMH-type" evidence="5">
    <location>
        <begin position="46"/>
        <end position="224"/>
    </location>
</feature>